<dbReference type="Proteomes" id="UP000008710">
    <property type="component" value="Plasmid pRHL1"/>
</dbReference>
<feature type="compositionally biased region" description="Basic residues" evidence="1">
    <location>
        <begin position="76"/>
        <end position="86"/>
    </location>
</feature>
<dbReference type="AlphaFoldDB" id="Q0S047"/>
<reference evidence="3" key="1">
    <citation type="journal article" date="2006" name="Proc. Natl. Acad. Sci. U.S.A.">
        <title>The complete genome of Rhodococcus sp. RHA1 provides insights into a catabolic powerhouse.</title>
        <authorList>
            <person name="McLeod M.P."/>
            <person name="Warren R.L."/>
            <person name="Hsiao W.W.L."/>
            <person name="Araki N."/>
            <person name="Myhre M."/>
            <person name="Fernandes C."/>
            <person name="Miyazawa D."/>
            <person name="Wong W."/>
            <person name="Lillquist A.L."/>
            <person name="Wang D."/>
            <person name="Dosanjh M."/>
            <person name="Hara H."/>
            <person name="Petrescu A."/>
            <person name="Morin R.D."/>
            <person name="Yang G."/>
            <person name="Stott J.M."/>
            <person name="Schein J.E."/>
            <person name="Shin H."/>
            <person name="Smailus D."/>
            <person name="Siddiqui A.S."/>
            <person name="Marra M.A."/>
            <person name="Jones S.J.M."/>
            <person name="Holt R."/>
            <person name="Brinkman F.S.L."/>
            <person name="Miyauchi K."/>
            <person name="Fukuda M."/>
            <person name="Davies J.E."/>
            <person name="Mohn W.W."/>
            <person name="Eltis L.D."/>
        </authorList>
    </citation>
    <scope>NUCLEOTIDE SEQUENCE [LARGE SCALE GENOMIC DNA]</scope>
    <source>
        <strain evidence="3">RHA1</strain>
    </source>
</reference>
<evidence type="ECO:0000256" key="1">
    <source>
        <dbReference type="SAM" id="MobiDB-lite"/>
    </source>
</evidence>
<geneLocation type="plasmid" evidence="2 3">
    <name>pRHL1</name>
</geneLocation>
<keyword evidence="2" id="KW-0614">Plasmid</keyword>
<dbReference type="KEGG" id="rha:RHA1_ro08042"/>
<feature type="region of interest" description="Disordered" evidence="1">
    <location>
        <begin position="69"/>
        <end position="90"/>
    </location>
</feature>
<organism evidence="2 3">
    <name type="scientific">Rhodococcus jostii (strain RHA1)</name>
    <dbReference type="NCBI Taxonomy" id="101510"/>
    <lineage>
        <taxon>Bacteria</taxon>
        <taxon>Bacillati</taxon>
        <taxon>Actinomycetota</taxon>
        <taxon>Actinomycetes</taxon>
        <taxon>Mycobacteriales</taxon>
        <taxon>Nocardiaceae</taxon>
        <taxon>Rhodococcus</taxon>
    </lineage>
</organism>
<gene>
    <name evidence="2" type="ordered locus">RHA1_ro08042</name>
</gene>
<evidence type="ECO:0000313" key="2">
    <source>
        <dbReference type="EMBL" id="ABG99089.1"/>
    </source>
</evidence>
<protein>
    <submittedName>
        <fullName evidence="2">Uncharacterized protein</fullName>
    </submittedName>
</protein>
<dbReference type="HOGENOM" id="CLU_1634071_0_0_11"/>
<dbReference type="EMBL" id="CP000432">
    <property type="protein sequence ID" value="ABG99089.1"/>
    <property type="molecule type" value="Genomic_DNA"/>
</dbReference>
<name>Q0S047_RHOJR</name>
<proteinExistence type="predicted"/>
<accession>Q0S047</accession>
<sequence length="162" mass="17974">MSRREVIGERPTYRASSCRVCTVTPTSSASPLTVHGSSGWACFASMASLMVRGRAAGAGLPYESVLRDRCPDRRRPDHHRHPRRRTLGPVLGLPNSYGTLGYSTRLRIQLEPVKRYAALRHLRFGTPEQLQAAMDRVVTERSHDGVAGDYLDGVVFTARKVI</sequence>
<evidence type="ECO:0000313" key="3">
    <source>
        <dbReference type="Proteomes" id="UP000008710"/>
    </source>
</evidence>